<gene>
    <name evidence="3" type="ORF">H4696_003443</name>
</gene>
<dbReference type="Proteomes" id="UP000631670">
    <property type="component" value="Unassembled WGS sequence"/>
</dbReference>
<evidence type="ECO:0000313" key="3">
    <source>
        <dbReference type="EMBL" id="MBE1496343.1"/>
    </source>
</evidence>
<feature type="domain" description="DUF7715" evidence="2">
    <location>
        <begin position="2"/>
        <end position="127"/>
    </location>
</feature>
<keyword evidence="4" id="KW-1185">Reference proteome</keyword>
<dbReference type="RefSeq" id="WP_086861056.1">
    <property type="nucleotide sequence ID" value="NZ_JADBEG010000001.1"/>
</dbReference>
<feature type="region of interest" description="Disordered" evidence="1">
    <location>
        <begin position="1"/>
        <end position="23"/>
    </location>
</feature>
<reference evidence="3 4" key="1">
    <citation type="submission" date="2020-10" db="EMBL/GenBank/DDBJ databases">
        <title>Sequencing the genomes of 1000 actinobacteria strains.</title>
        <authorList>
            <person name="Klenk H.-P."/>
        </authorList>
    </citation>
    <scope>NUCLEOTIDE SEQUENCE [LARGE SCALE GENOMIC DNA]</scope>
    <source>
        <strain evidence="3 4">DSM 44653</strain>
    </source>
</reference>
<protein>
    <recommendedName>
        <fullName evidence="2">DUF7715 domain-containing protein</fullName>
    </recommendedName>
</protein>
<proteinExistence type="predicted"/>
<evidence type="ECO:0000259" key="2">
    <source>
        <dbReference type="Pfam" id="PF24831"/>
    </source>
</evidence>
<evidence type="ECO:0000256" key="1">
    <source>
        <dbReference type="SAM" id="MobiDB-lite"/>
    </source>
</evidence>
<dbReference type="EMBL" id="JADBEG010000001">
    <property type="protein sequence ID" value="MBE1496343.1"/>
    <property type="molecule type" value="Genomic_DNA"/>
</dbReference>
<accession>A0ABR9HZK8</accession>
<organism evidence="3 4">
    <name type="scientific">Amycolatopsis lexingtonensis</name>
    <dbReference type="NCBI Taxonomy" id="218822"/>
    <lineage>
        <taxon>Bacteria</taxon>
        <taxon>Bacillati</taxon>
        <taxon>Actinomycetota</taxon>
        <taxon>Actinomycetes</taxon>
        <taxon>Pseudonocardiales</taxon>
        <taxon>Pseudonocardiaceae</taxon>
        <taxon>Amycolatopsis</taxon>
    </lineage>
</organism>
<dbReference type="InterPro" id="IPR056132">
    <property type="entry name" value="DUF7715"/>
</dbReference>
<feature type="compositionally biased region" description="Polar residues" evidence="1">
    <location>
        <begin position="8"/>
        <end position="23"/>
    </location>
</feature>
<comment type="caution">
    <text evidence="3">The sequence shown here is derived from an EMBL/GenBank/DDBJ whole genome shotgun (WGS) entry which is preliminary data.</text>
</comment>
<evidence type="ECO:0000313" key="4">
    <source>
        <dbReference type="Proteomes" id="UP000631670"/>
    </source>
</evidence>
<name>A0ABR9HZK8_9PSEU</name>
<dbReference type="Pfam" id="PF24831">
    <property type="entry name" value="DUF7715"/>
    <property type="match status" value="1"/>
</dbReference>
<sequence>MLKYFVSTHHTQGQRTNDSNSIPGTEIVDLASLSHEDPDSPICGCARSFVGITSHQTTTTAEIVESDMTPAQYIGRFHAAFLARGGQDNADTRNGVINDAVELLLLASMWPAGTVVERRLHEIRVRSFPDET</sequence>